<feature type="transmembrane region" description="Helical" evidence="6">
    <location>
        <begin position="44"/>
        <end position="66"/>
    </location>
</feature>
<feature type="transmembrane region" description="Helical" evidence="6">
    <location>
        <begin position="260"/>
        <end position="280"/>
    </location>
</feature>
<gene>
    <name evidence="7" type="ORF">Q765_14130</name>
</gene>
<dbReference type="AlphaFoldDB" id="A0A0A2LZH5"/>
<feature type="transmembrane region" description="Helical" evidence="6">
    <location>
        <begin position="12"/>
        <end position="32"/>
    </location>
</feature>
<dbReference type="eggNOG" id="COG2244">
    <property type="taxonomic scope" value="Bacteria"/>
</dbReference>
<dbReference type="Pfam" id="PF01943">
    <property type="entry name" value="Polysacc_synt"/>
    <property type="match status" value="1"/>
</dbReference>
<dbReference type="InterPro" id="IPR002797">
    <property type="entry name" value="Polysacc_synth"/>
</dbReference>
<protein>
    <submittedName>
        <fullName evidence="7">Polysaccharide biosynthesis protein</fullName>
    </submittedName>
</protein>
<feature type="transmembrane region" description="Helical" evidence="6">
    <location>
        <begin position="78"/>
        <end position="99"/>
    </location>
</feature>
<comment type="subcellular location">
    <subcellularLocation>
        <location evidence="1">Cell membrane</location>
        <topology evidence="1">Multi-pass membrane protein</topology>
    </subcellularLocation>
</comment>
<feature type="transmembrane region" description="Helical" evidence="6">
    <location>
        <begin position="228"/>
        <end position="245"/>
    </location>
</feature>
<dbReference type="PANTHER" id="PTHR30250">
    <property type="entry name" value="PST FAMILY PREDICTED COLANIC ACID TRANSPORTER"/>
    <property type="match status" value="1"/>
</dbReference>
<keyword evidence="8" id="KW-1185">Reference proteome</keyword>
<feature type="transmembrane region" description="Helical" evidence="6">
    <location>
        <begin position="186"/>
        <end position="207"/>
    </location>
</feature>
<feature type="transmembrane region" description="Helical" evidence="6">
    <location>
        <begin position="145"/>
        <end position="166"/>
    </location>
</feature>
<evidence type="ECO:0000256" key="6">
    <source>
        <dbReference type="SAM" id="Phobius"/>
    </source>
</evidence>
<evidence type="ECO:0000256" key="5">
    <source>
        <dbReference type="ARBA" id="ARBA00023136"/>
    </source>
</evidence>
<dbReference type="PANTHER" id="PTHR30250:SF11">
    <property type="entry name" value="O-ANTIGEN TRANSPORTER-RELATED"/>
    <property type="match status" value="1"/>
</dbReference>
<evidence type="ECO:0000256" key="3">
    <source>
        <dbReference type="ARBA" id="ARBA00022692"/>
    </source>
</evidence>
<dbReference type="RefSeq" id="WP_020214873.1">
    <property type="nucleotide sequence ID" value="NZ_JRLX01000016.1"/>
</dbReference>
<feature type="transmembrane region" description="Helical" evidence="6">
    <location>
        <begin position="396"/>
        <end position="419"/>
    </location>
</feature>
<evidence type="ECO:0000256" key="1">
    <source>
        <dbReference type="ARBA" id="ARBA00004651"/>
    </source>
</evidence>
<evidence type="ECO:0000313" key="8">
    <source>
        <dbReference type="Proteomes" id="UP000030152"/>
    </source>
</evidence>
<dbReference type="EMBL" id="JRLX01000016">
    <property type="protein sequence ID" value="KGO85762.1"/>
    <property type="molecule type" value="Genomic_DNA"/>
</dbReference>
<accession>A0A0A2LZH5</accession>
<evidence type="ECO:0000313" key="7">
    <source>
        <dbReference type="EMBL" id="KGO85762.1"/>
    </source>
</evidence>
<feature type="transmembrane region" description="Helical" evidence="6">
    <location>
        <begin position="307"/>
        <end position="330"/>
    </location>
</feature>
<feature type="transmembrane region" description="Helical" evidence="6">
    <location>
        <begin position="431"/>
        <end position="448"/>
    </location>
</feature>
<feature type="transmembrane region" description="Helical" evidence="6">
    <location>
        <begin position="454"/>
        <end position="470"/>
    </location>
</feature>
<dbReference type="InterPro" id="IPR050833">
    <property type="entry name" value="Poly_Biosynth_Transport"/>
</dbReference>
<dbReference type="STRING" id="1121895.GCA_000378485_03698"/>
<feature type="transmembrane region" description="Helical" evidence="6">
    <location>
        <begin position="371"/>
        <end position="390"/>
    </location>
</feature>
<keyword evidence="4 6" id="KW-1133">Transmembrane helix</keyword>
<evidence type="ECO:0000256" key="2">
    <source>
        <dbReference type="ARBA" id="ARBA00022475"/>
    </source>
</evidence>
<organism evidence="7 8">
    <name type="scientific">Flavobacterium rivuli WB 3.3-2 = DSM 21788</name>
    <dbReference type="NCBI Taxonomy" id="1121895"/>
    <lineage>
        <taxon>Bacteria</taxon>
        <taxon>Pseudomonadati</taxon>
        <taxon>Bacteroidota</taxon>
        <taxon>Flavobacteriia</taxon>
        <taxon>Flavobacteriales</taxon>
        <taxon>Flavobacteriaceae</taxon>
        <taxon>Flavobacterium</taxon>
    </lineage>
</organism>
<keyword evidence="3 6" id="KW-0812">Transmembrane</keyword>
<keyword evidence="2" id="KW-1003">Cell membrane</keyword>
<comment type="caution">
    <text evidence="7">The sequence shown here is derived from an EMBL/GenBank/DDBJ whole genome shotgun (WGS) entry which is preliminary data.</text>
</comment>
<sequence length="483" mass="54303">MSVYKNLFKQTAVYGIATVVPRMFSFILTPLYTGVMDNAKYADVSIIFSWLVFFNVILAYGMETAFFRFYHSADKKQVISTSTISLFWSSVAFLSVALLCRNFLADAIEIDTEYITYTIWVLALDALVIVPFSKLRAEGRPMVYAAIKIGNVAFNLLLNLFFLLWLPKLAGKYPDSFVATLYIKDFEVGYVFVANVMASLATLLVLLPHYVKLSWHFNSTLWKNMMRYALPVMVAGIAFAINETFDRPLLKFMGVNPDDIGAYAACYRLALFMTLFTTAFRLGIEPFFFSHAGTANAPQTYATVTKYFVIFGSVILLGVVAFADVLKVILLRDSSFWEAMNVVPLIILANFFLGIYTNLSVWYKLSDKTKMGAYISIIGAAVTLLFNFALIPVWGYIGSAIATVAAYGTMMAVSYYMGAKYYPIPYDLKKMGLYVGLSAGLSCLSFYIPVLRQTYIFGIVALVGFMAFIYRNEKQTLLKFIKK</sequence>
<feature type="transmembrane region" description="Helical" evidence="6">
    <location>
        <begin position="114"/>
        <end position="133"/>
    </location>
</feature>
<dbReference type="Proteomes" id="UP000030152">
    <property type="component" value="Unassembled WGS sequence"/>
</dbReference>
<dbReference type="GO" id="GO:0005886">
    <property type="term" value="C:plasma membrane"/>
    <property type="evidence" value="ECO:0007669"/>
    <property type="project" value="UniProtKB-SubCell"/>
</dbReference>
<name>A0A0A2LZH5_9FLAO</name>
<reference evidence="7 8" key="1">
    <citation type="submission" date="2013-09" db="EMBL/GenBank/DDBJ databases">
        <authorList>
            <person name="Zeng Z."/>
            <person name="Chen C."/>
        </authorList>
    </citation>
    <scope>NUCLEOTIDE SEQUENCE [LARGE SCALE GENOMIC DNA]</scope>
    <source>
        <strain evidence="7 8">WB 3.3-2</strain>
    </source>
</reference>
<proteinExistence type="predicted"/>
<feature type="transmembrane region" description="Helical" evidence="6">
    <location>
        <begin position="342"/>
        <end position="359"/>
    </location>
</feature>
<dbReference type="OrthoDB" id="9814608at2"/>
<evidence type="ECO:0000256" key="4">
    <source>
        <dbReference type="ARBA" id="ARBA00022989"/>
    </source>
</evidence>
<keyword evidence="5 6" id="KW-0472">Membrane</keyword>